<dbReference type="RefSeq" id="WP_147915017.1">
    <property type="nucleotide sequence ID" value="NZ_JBHUEJ010000047.1"/>
</dbReference>
<name>A0ABW4KXL0_9BURK</name>
<dbReference type="EMBL" id="JBHUEJ010000047">
    <property type="protein sequence ID" value="MFD1712724.1"/>
    <property type="molecule type" value="Genomic_DNA"/>
</dbReference>
<keyword evidence="1" id="KW-0732">Signal</keyword>
<evidence type="ECO:0000313" key="2">
    <source>
        <dbReference type="EMBL" id="MFD1712724.1"/>
    </source>
</evidence>
<feature type="chain" id="PRO_5046126080" description="DUF5666 domain-containing protein" evidence="1">
    <location>
        <begin position="21"/>
        <end position="125"/>
    </location>
</feature>
<keyword evidence="3" id="KW-1185">Reference proteome</keyword>
<dbReference type="Proteomes" id="UP001597304">
    <property type="component" value="Unassembled WGS sequence"/>
</dbReference>
<feature type="signal peptide" evidence="1">
    <location>
        <begin position="1"/>
        <end position="20"/>
    </location>
</feature>
<evidence type="ECO:0000256" key="1">
    <source>
        <dbReference type="SAM" id="SignalP"/>
    </source>
</evidence>
<proteinExistence type="predicted"/>
<sequence>MKFNHALLALAISVSGIAFASEKDHDTKPLHGGVVAQSKDIDYELVASADKLQLHVRDHGKPVDVAGMTAKVTLLAGTDKQEVELKPSGAALEAAGSFKVGSGTKVVAAVSKAGKSVASVRYTLK</sequence>
<gene>
    <name evidence="2" type="ORF">ACFSF0_19170</name>
</gene>
<evidence type="ECO:0000313" key="3">
    <source>
        <dbReference type="Proteomes" id="UP001597304"/>
    </source>
</evidence>
<comment type="caution">
    <text evidence="2">The sequence shown here is derived from an EMBL/GenBank/DDBJ whole genome shotgun (WGS) entry which is preliminary data.</text>
</comment>
<reference evidence="3" key="1">
    <citation type="journal article" date="2019" name="Int. J. Syst. Evol. Microbiol.">
        <title>The Global Catalogue of Microorganisms (GCM) 10K type strain sequencing project: providing services to taxonomists for standard genome sequencing and annotation.</title>
        <authorList>
            <consortium name="The Broad Institute Genomics Platform"/>
            <consortium name="The Broad Institute Genome Sequencing Center for Infectious Disease"/>
            <person name="Wu L."/>
            <person name="Ma J."/>
        </authorList>
    </citation>
    <scope>NUCLEOTIDE SEQUENCE [LARGE SCALE GENOMIC DNA]</scope>
    <source>
        <strain evidence="3">LMG 29247</strain>
    </source>
</reference>
<evidence type="ECO:0008006" key="4">
    <source>
        <dbReference type="Google" id="ProtNLM"/>
    </source>
</evidence>
<organism evidence="2 3">
    <name type="scientific">Ottowia flava</name>
    <dbReference type="NCBI Taxonomy" id="2675430"/>
    <lineage>
        <taxon>Bacteria</taxon>
        <taxon>Pseudomonadati</taxon>
        <taxon>Pseudomonadota</taxon>
        <taxon>Betaproteobacteria</taxon>
        <taxon>Burkholderiales</taxon>
        <taxon>Comamonadaceae</taxon>
        <taxon>Ottowia</taxon>
    </lineage>
</organism>
<accession>A0ABW4KXL0</accession>
<protein>
    <recommendedName>
        <fullName evidence="4">DUF5666 domain-containing protein</fullName>
    </recommendedName>
</protein>